<dbReference type="SUPFAM" id="SSF82866">
    <property type="entry name" value="Multidrug efflux transporter AcrB transmembrane domain"/>
    <property type="match status" value="2"/>
</dbReference>
<dbReference type="PANTHER" id="PTHR32063:SF18">
    <property type="entry name" value="CATION EFFLUX SYSTEM PROTEIN"/>
    <property type="match status" value="1"/>
</dbReference>
<evidence type="ECO:0000313" key="3">
    <source>
        <dbReference type="Proteomes" id="UP000025061"/>
    </source>
</evidence>
<dbReference type="SUPFAM" id="SSF82693">
    <property type="entry name" value="Multidrug efflux transporter AcrB pore domain, PN1, PN2, PC1 and PC2 subdomains"/>
    <property type="match status" value="2"/>
</dbReference>
<feature type="transmembrane region" description="Helical" evidence="1">
    <location>
        <begin position="532"/>
        <end position="554"/>
    </location>
</feature>
<accession>A0A059FX81</accession>
<dbReference type="Gene3D" id="3.30.70.1440">
    <property type="entry name" value="Multidrug efflux transporter AcrB pore domain"/>
    <property type="match status" value="1"/>
</dbReference>
<feature type="transmembrane region" description="Helical" evidence="1">
    <location>
        <begin position="895"/>
        <end position="915"/>
    </location>
</feature>
<feature type="transmembrane region" description="Helical" evidence="1">
    <location>
        <begin position="362"/>
        <end position="383"/>
    </location>
</feature>
<dbReference type="OrthoDB" id="9798415at2"/>
<feature type="transmembrane region" description="Helical" evidence="1">
    <location>
        <begin position="337"/>
        <end position="355"/>
    </location>
</feature>
<feature type="transmembrane region" description="Helical" evidence="1">
    <location>
        <begin position="433"/>
        <end position="455"/>
    </location>
</feature>
<feature type="transmembrane region" description="Helical" evidence="1">
    <location>
        <begin position="966"/>
        <end position="986"/>
    </location>
</feature>
<feature type="transmembrane region" description="Helical" evidence="1">
    <location>
        <begin position="921"/>
        <end position="945"/>
    </location>
</feature>
<evidence type="ECO:0000313" key="2">
    <source>
        <dbReference type="EMBL" id="KCZ95033.1"/>
    </source>
</evidence>
<keyword evidence="1" id="KW-0472">Membrane</keyword>
<dbReference type="InterPro" id="IPR001036">
    <property type="entry name" value="Acrflvin-R"/>
</dbReference>
<dbReference type="Gene3D" id="1.20.1640.10">
    <property type="entry name" value="Multidrug efflux transporter AcrB transmembrane domain"/>
    <property type="match status" value="2"/>
</dbReference>
<keyword evidence="1" id="KW-0812">Transmembrane</keyword>
<dbReference type="GO" id="GO:0042910">
    <property type="term" value="F:xenobiotic transmembrane transporter activity"/>
    <property type="evidence" value="ECO:0007669"/>
    <property type="project" value="TreeGrafter"/>
</dbReference>
<dbReference type="GO" id="GO:0005886">
    <property type="term" value="C:plasma membrane"/>
    <property type="evidence" value="ECO:0007669"/>
    <property type="project" value="TreeGrafter"/>
</dbReference>
<dbReference type="PATRIC" id="fig|1280951.3.peg.1474"/>
<feature type="transmembrane region" description="Helical" evidence="1">
    <location>
        <begin position="992"/>
        <end position="1018"/>
    </location>
</feature>
<dbReference type="RefSeq" id="WP_011646852.1">
    <property type="nucleotide sequence ID" value="NZ_ARYI01000005.1"/>
</dbReference>
<reference evidence="2 3" key="1">
    <citation type="submission" date="2013-04" db="EMBL/GenBank/DDBJ databases">
        <title>Hyphomonas hirschiana VP5 Genome Sequencing.</title>
        <authorList>
            <person name="Lai Q."/>
            <person name="Shao Z."/>
        </authorList>
    </citation>
    <scope>NUCLEOTIDE SEQUENCE [LARGE SCALE GENOMIC DNA]</scope>
    <source>
        <strain evidence="2 3">VP5</strain>
    </source>
</reference>
<dbReference type="Gene3D" id="3.30.2090.10">
    <property type="entry name" value="Multidrug efflux transporter AcrB TolC docking domain, DN and DC subdomains"/>
    <property type="match status" value="2"/>
</dbReference>
<sequence length="1042" mass="112168">MSTLFFRNTRLTILAILVILLGGGGALMTLARQEDPTLVERFGTVVVFLPGADAERMEALVAQPLEAALMELPEVAQVDTISRAGVAQVVLDVQEDLSETEVDNAWTLIRQKVEQARSSFPPGASAPDVTRQYVGAATMIVSLTWTGEGDVPLPIMRRLALDLQDRFQRLNATELTQTFGMPTEEVRVVMDAQALSAAGLSFSQAAGAVLAADSKNPAGRLRTDGGTIGVEVEGEFTNISRIAEVPVLQREDGSSLRLGDVARIEKGLQEPPTRAAYENGHRSVLVAAYISPEQRVDIWSDGARKIVADFAVNMPPGLAAEIVFDQSVYTNGRLTGLAENLLMSALIVFLVLFFLMGWRSAIVVGLAMPLTVGLVLILFNVFGHPLHQMSVTGLVISLGLLIDNAIVVADDVDQWRAKGYGRLESIQKSLKQLSGPLAASTLTTVLAFAPIAMLPGAAGEFIGMIGLSVIYSITASFLISITIVPALAGWFDRTRSWEKGEVRRTRRWWRDGVSIDFISDGYRGTIEAVLRFPPLGIFIGLAPAIVGLVLTSTLPQQFFPPTERDQFQVVLNLPNEADIADAEEVTRRATEFILETEGVKSVTWVLGEPSPRVYYNIINNTQGVEGFASGWVQLDSAERTHEIVDDVQRRVRQEFPSARFLALPFEQGPPADAPIELILRGPDLETLNRLGNELRTILSETPGVTYTVGSLQLGAPTLRLNADEAAAALAGSRLADLATNLNTELEGIRAGSILEGTEELPVRIIGSDSRRQSLSDLQSKTIGAMPGATGTPISALGAMELTPKTATISRRDGLRTNQILAYLDPYTLPAPTLAQFQERLAVSGFVLPAEYDMLIGGEAENSGEAVGNLAGVGIPLMLVMAGAITLVFNSFRMMLLIVATGVISVFYAFFGVWLFNLPFGFNAIVGSLGLFGIAINSSIVVLSLLKADEDAMADDVIAQREVVMDATRHIIATTLTTMGGFVPILLTGDTFWMPLAAGIAGGVGGSALIGLYFTPAVFRIMTMKPIRRLFGYRPPPRPQPAE</sequence>
<dbReference type="InterPro" id="IPR027463">
    <property type="entry name" value="AcrB_DN_DC_subdom"/>
</dbReference>
<dbReference type="Gene3D" id="3.30.70.1430">
    <property type="entry name" value="Multidrug efflux transporter AcrB pore domain"/>
    <property type="match status" value="2"/>
</dbReference>
<keyword evidence="1" id="KW-1133">Transmembrane helix</keyword>
<evidence type="ECO:0000256" key="1">
    <source>
        <dbReference type="SAM" id="Phobius"/>
    </source>
</evidence>
<organism evidence="2 3">
    <name type="scientific">Hyphomonas hirschiana VP5</name>
    <dbReference type="NCBI Taxonomy" id="1280951"/>
    <lineage>
        <taxon>Bacteria</taxon>
        <taxon>Pseudomonadati</taxon>
        <taxon>Pseudomonadota</taxon>
        <taxon>Alphaproteobacteria</taxon>
        <taxon>Hyphomonadales</taxon>
        <taxon>Hyphomonadaceae</taxon>
        <taxon>Hyphomonas</taxon>
    </lineage>
</organism>
<feature type="transmembrane region" description="Helical" evidence="1">
    <location>
        <begin position="461"/>
        <end position="491"/>
    </location>
</feature>
<gene>
    <name evidence="2" type="ORF">HHI_07287</name>
</gene>
<name>A0A059FX81_9PROT</name>
<dbReference type="PRINTS" id="PR00702">
    <property type="entry name" value="ACRIFLAVINRP"/>
</dbReference>
<dbReference type="AlphaFoldDB" id="A0A059FX81"/>
<proteinExistence type="predicted"/>
<dbReference type="Proteomes" id="UP000025061">
    <property type="component" value="Unassembled WGS sequence"/>
</dbReference>
<dbReference type="Gene3D" id="3.30.70.1320">
    <property type="entry name" value="Multidrug efflux transporter AcrB pore domain like"/>
    <property type="match status" value="1"/>
</dbReference>
<dbReference type="EMBL" id="ARYI01000005">
    <property type="protein sequence ID" value="KCZ95033.1"/>
    <property type="molecule type" value="Genomic_DNA"/>
</dbReference>
<comment type="caution">
    <text evidence="2">The sequence shown here is derived from an EMBL/GenBank/DDBJ whole genome shotgun (WGS) entry which is preliminary data.</text>
</comment>
<dbReference type="PANTHER" id="PTHR32063">
    <property type="match status" value="1"/>
</dbReference>
<feature type="transmembrane region" description="Helical" evidence="1">
    <location>
        <begin position="869"/>
        <end position="888"/>
    </location>
</feature>
<dbReference type="Pfam" id="PF00873">
    <property type="entry name" value="ACR_tran"/>
    <property type="match status" value="1"/>
</dbReference>
<feature type="transmembrane region" description="Helical" evidence="1">
    <location>
        <begin position="389"/>
        <end position="412"/>
    </location>
</feature>
<dbReference type="SUPFAM" id="SSF82714">
    <property type="entry name" value="Multidrug efflux transporter AcrB TolC docking domain, DN and DC subdomains"/>
    <property type="match status" value="2"/>
</dbReference>
<protein>
    <submittedName>
        <fullName evidence="2">RND efflux transporter</fullName>
    </submittedName>
</protein>
<keyword evidence="3" id="KW-1185">Reference proteome</keyword>